<keyword evidence="3" id="KW-0732">Signal</keyword>
<sequence>MELAAGGMLPVRICRVSANRAVMKLLAVVISAVSFLSAGAAHYDGLDEREPMQSTEHVARPHVGNVPYGENYPDYNWNLVLTNETGTIINQCKSPGLVALAFDDGPWVFTNQLLDLLDQLGVHATFFVTGDNMGKGRIDDCSRPWPSILYRMYESGHQIASHTWTHQNLDHVNHAVQQAEMVNNEIALQNLFGWIPTYTRPPYLECTAKSGCPDLLGNLGYHVITSNIDTKDYLNDGPYQVQKSKDLFDAGISTQSTKNSYIVLAHDTHSQTATNLTAFMTRTAKDRSYKLVTVGECLGDPKANWYRSVPNGKHACKSIGSSTTADSSTSTEMANTTETVPSSTESAPSSTRTTDTTSTQLVPLAQTKAASSGVGLTHICRHCIYLGVMVFILGMHGI</sequence>
<keyword evidence="5" id="KW-0119">Carbohydrate metabolism</keyword>
<dbReference type="Pfam" id="PF01522">
    <property type="entry name" value="Polysacc_deac_1"/>
    <property type="match status" value="1"/>
</dbReference>
<dbReference type="AlphaFoldDB" id="A0A179HGA3"/>
<dbReference type="STRING" id="33203.A0A179HGA3"/>
<dbReference type="CDD" id="cd10951">
    <property type="entry name" value="CE4_ClCDA_like"/>
    <property type="match status" value="1"/>
</dbReference>
<organism evidence="9 10">
    <name type="scientific">Purpureocillium lilacinum</name>
    <name type="common">Paecilomyces lilacinus</name>
    <dbReference type="NCBI Taxonomy" id="33203"/>
    <lineage>
        <taxon>Eukaryota</taxon>
        <taxon>Fungi</taxon>
        <taxon>Dikarya</taxon>
        <taxon>Ascomycota</taxon>
        <taxon>Pezizomycotina</taxon>
        <taxon>Sordariomycetes</taxon>
        <taxon>Hypocreomycetidae</taxon>
        <taxon>Hypocreales</taxon>
        <taxon>Ophiocordycipitaceae</taxon>
        <taxon>Purpureocillium</taxon>
    </lineage>
</organism>
<dbReference type="PANTHER" id="PTHR46471">
    <property type="entry name" value="CHITIN DEACETYLASE"/>
    <property type="match status" value="1"/>
</dbReference>
<evidence type="ECO:0000313" key="10">
    <source>
        <dbReference type="Proteomes" id="UP000078340"/>
    </source>
</evidence>
<protein>
    <submittedName>
        <fullName evidence="9">Chitin deacetylase</fullName>
    </submittedName>
</protein>
<reference evidence="9 10" key="1">
    <citation type="submission" date="2016-02" db="EMBL/GenBank/DDBJ databases">
        <title>Biosynthesis of antibiotic leucinostatins and their inhibition on Phytophthora in bio-control Purpureocillium lilacinum.</title>
        <authorList>
            <person name="Wang G."/>
            <person name="Liu Z."/>
            <person name="Lin R."/>
            <person name="Li E."/>
            <person name="Mao Z."/>
            <person name="Ling J."/>
            <person name="Yin W."/>
            <person name="Xie B."/>
        </authorList>
    </citation>
    <scope>NUCLEOTIDE SEQUENCE [LARGE SCALE GENOMIC DNA]</scope>
    <source>
        <strain evidence="9">PLFJ-1</strain>
    </source>
</reference>
<evidence type="ECO:0000256" key="4">
    <source>
        <dbReference type="ARBA" id="ARBA00022801"/>
    </source>
</evidence>
<dbReference type="Gene3D" id="3.20.20.370">
    <property type="entry name" value="Glycoside hydrolase/deacetylase"/>
    <property type="match status" value="1"/>
</dbReference>
<dbReference type="GO" id="GO:0016810">
    <property type="term" value="F:hydrolase activity, acting on carbon-nitrogen (but not peptide) bonds"/>
    <property type="evidence" value="ECO:0007669"/>
    <property type="project" value="InterPro"/>
</dbReference>
<keyword evidence="4" id="KW-0378">Hydrolase</keyword>
<accession>A0A179HGA3</accession>
<evidence type="ECO:0000256" key="7">
    <source>
        <dbReference type="SAM" id="MobiDB-lite"/>
    </source>
</evidence>
<proteinExistence type="predicted"/>
<dbReference type="SUPFAM" id="SSF88713">
    <property type="entry name" value="Glycoside hydrolase/deacetylase"/>
    <property type="match status" value="1"/>
</dbReference>
<dbReference type="GO" id="GO:0046872">
    <property type="term" value="F:metal ion binding"/>
    <property type="evidence" value="ECO:0007669"/>
    <property type="project" value="UniProtKB-KW"/>
</dbReference>
<feature type="region of interest" description="Disordered" evidence="7">
    <location>
        <begin position="320"/>
        <end position="360"/>
    </location>
</feature>
<dbReference type="PROSITE" id="PS51677">
    <property type="entry name" value="NODB"/>
    <property type="match status" value="1"/>
</dbReference>
<dbReference type="InterPro" id="IPR002509">
    <property type="entry name" value="NODB_dom"/>
</dbReference>
<name>A0A179HGA3_PURLI</name>
<evidence type="ECO:0000256" key="1">
    <source>
        <dbReference type="ARBA" id="ARBA00001941"/>
    </source>
</evidence>
<evidence type="ECO:0000256" key="5">
    <source>
        <dbReference type="ARBA" id="ARBA00023277"/>
    </source>
</evidence>
<feature type="compositionally biased region" description="Low complexity" evidence="7">
    <location>
        <begin position="349"/>
        <end position="359"/>
    </location>
</feature>
<dbReference type="GO" id="GO:0005975">
    <property type="term" value="P:carbohydrate metabolic process"/>
    <property type="evidence" value="ECO:0007669"/>
    <property type="project" value="InterPro"/>
</dbReference>
<evidence type="ECO:0000256" key="6">
    <source>
        <dbReference type="ARBA" id="ARBA00023285"/>
    </source>
</evidence>
<gene>
    <name evidence="9" type="ORF">VFPFJ_07519</name>
</gene>
<feature type="compositionally biased region" description="Polar residues" evidence="7">
    <location>
        <begin position="332"/>
        <end position="348"/>
    </location>
</feature>
<feature type="domain" description="NodB homology" evidence="8">
    <location>
        <begin position="96"/>
        <end position="292"/>
    </location>
</feature>
<evidence type="ECO:0000256" key="2">
    <source>
        <dbReference type="ARBA" id="ARBA00022723"/>
    </source>
</evidence>
<evidence type="ECO:0000313" key="9">
    <source>
        <dbReference type="EMBL" id="OAQ89054.1"/>
    </source>
</evidence>
<keyword evidence="6" id="KW-0170">Cobalt</keyword>
<evidence type="ECO:0000256" key="3">
    <source>
        <dbReference type="ARBA" id="ARBA00022729"/>
    </source>
</evidence>
<dbReference type="InterPro" id="IPR011330">
    <property type="entry name" value="Glyco_hydro/deAcase_b/a-brl"/>
</dbReference>
<feature type="compositionally biased region" description="Low complexity" evidence="7">
    <location>
        <begin position="320"/>
        <end position="331"/>
    </location>
</feature>
<dbReference type="Proteomes" id="UP000078340">
    <property type="component" value="Unassembled WGS sequence"/>
</dbReference>
<keyword evidence="2" id="KW-0479">Metal-binding</keyword>
<comment type="cofactor">
    <cofactor evidence="1">
        <name>Co(2+)</name>
        <dbReference type="ChEBI" id="CHEBI:48828"/>
    </cofactor>
</comment>
<dbReference type="EMBL" id="LSBI01000006">
    <property type="protein sequence ID" value="OAQ89054.1"/>
    <property type="molecule type" value="Genomic_DNA"/>
</dbReference>
<dbReference type="PANTHER" id="PTHR46471:SF4">
    <property type="entry name" value="CHITIN DEACETYLASE"/>
    <property type="match status" value="1"/>
</dbReference>
<dbReference type="OMA" id="HACKSIG"/>
<comment type="caution">
    <text evidence="9">The sequence shown here is derived from an EMBL/GenBank/DDBJ whole genome shotgun (WGS) entry which is preliminary data.</text>
</comment>
<evidence type="ECO:0000259" key="8">
    <source>
        <dbReference type="PROSITE" id="PS51677"/>
    </source>
</evidence>